<evidence type="ECO:0000256" key="2">
    <source>
        <dbReference type="ARBA" id="ARBA00012695"/>
    </source>
</evidence>
<accession>A0A7R7XXW7</accession>
<reference evidence="8" key="2">
    <citation type="submission" date="2021-02" db="EMBL/GenBank/DDBJ databases">
        <title>Aspergillus puulaauensis MK2 genome sequence.</title>
        <authorList>
            <person name="Futagami T."/>
            <person name="Mori K."/>
            <person name="Kadooka C."/>
            <person name="Tanaka T."/>
        </authorList>
    </citation>
    <scope>NUCLEOTIDE SEQUENCE</scope>
    <source>
        <strain evidence="8">MK2</strain>
    </source>
</reference>
<dbReference type="Pfam" id="PF01619">
    <property type="entry name" value="Pro_dh"/>
    <property type="match status" value="1"/>
</dbReference>
<protein>
    <recommendedName>
        <fullName evidence="2 5">Proline dehydrogenase</fullName>
        <ecNumber evidence="2 5">1.5.5.2</ecNumber>
    </recommendedName>
</protein>
<gene>
    <name evidence="8" type="ORF">APUU_70533A</name>
</gene>
<dbReference type="GO" id="GO:0004657">
    <property type="term" value="F:proline dehydrogenase activity"/>
    <property type="evidence" value="ECO:0007669"/>
    <property type="project" value="UniProtKB-EC"/>
</dbReference>
<sequence length="488" mass="54353">MYSWSPLHAPRGTRLLFRHHAYLLPRRYISTSSPKACTIKASSPDPAPEAPAAASPRRKHADLPPLSRLPNKLLLRSLLLSSLMTSKIFLRPSLALLETLASSKSAFLNPDRNSLLNRLVRWTLYNHFCPGTNRAEVVQTVNQIKQMGYQGVILGYSKEVVLPHSESNQQDIHETAGTAKDYPPQYYQVIEEWKRGTLETLRMVGPGDFLALKLTGAGPISLEAMQARAPIPAAVLNALDEICTETAKQGSRLWLDAEQQLLQPGLDNWAIELMRRYNTPASSADLGGPLVYNTIQAYLKGSRANVQRHLDEAEKGGFLLGVKLVRGAYIEHEVRGLIHNSKTETDDSYNGIAEMLICRRQARSEGKDVSVPAAALFLATHNSESADRAIRLYQGRLEGGLPTVSVLECGQIMGMADELSCELVQRYETAAVEGRVGAPRTFKCMHWGTVSECMEYLHRRAIENRGAVERTHHMRAALAREFRRRIGR</sequence>
<name>A0A7R7XXW7_9EURO</name>
<reference evidence="8" key="1">
    <citation type="submission" date="2021-01" db="EMBL/GenBank/DDBJ databases">
        <authorList>
            <consortium name="Aspergillus puulaauensis MK2 genome sequencing consortium"/>
            <person name="Kazuki M."/>
            <person name="Futagami T."/>
        </authorList>
    </citation>
    <scope>NUCLEOTIDE SEQUENCE</scope>
    <source>
        <strain evidence="8">MK2</strain>
    </source>
</reference>
<dbReference type="PANTHER" id="PTHR13914">
    <property type="entry name" value="PROLINE OXIDASE"/>
    <property type="match status" value="1"/>
</dbReference>
<keyword evidence="9" id="KW-1185">Reference proteome</keyword>
<organism evidence="8 9">
    <name type="scientific">Aspergillus puulaauensis</name>
    <dbReference type="NCBI Taxonomy" id="1220207"/>
    <lineage>
        <taxon>Eukaryota</taxon>
        <taxon>Fungi</taxon>
        <taxon>Dikarya</taxon>
        <taxon>Ascomycota</taxon>
        <taxon>Pezizomycotina</taxon>
        <taxon>Eurotiomycetes</taxon>
        <taxon>Eurotiomycetidae</taxon>
        <taxon>Eurotiales</taxon>
        <taxon>Aspergillaceae</taxon>
        <taxon>Aspergillus</taxon>
    </lineage>
</organism>
<evidence type="ECO:0000256" key="3">
    <source>
        <dbReference type="ARBA" id="ARBA00023002"/>
    </source>
</evidence>
<evidence type="ECO:0000259" key="7">
    <source>
        <dbReference type="Pfam" id="PF01619"/>
    </source>
</evidence>
<dbReference type="InterPro" id="IPR029041">
    <property type="entry name" value="FAD-linked_oxidoreductase-like"/>
</dbReference>
<dbReference type="Gene3D" id="3.20.20.220">
    <property type="match status" value="1"/>
</dbReference>
<comment type="function">
    <text evidence="5">Converts proline to delta-1-pyrroline-5-carboxylate.</text>
</comment>
<comment type="cofactor">
    <cofactor evidence="5">
        <name>FAD</name>
        <dbReference type="ChEBI" id="CHEBI:57692"/>
    </cofactor>
</comment>
<dbReference type="GO" id="GO:0005739">
    <property type="term" value="C:mitochondrion"/>
    <property type="evidence" value="ECO:0007669"/>
    <property type="project" value="TreeGrafter"/>
</dbReference>
<feature type="region of interest" description="Disordered" evidence="6">
    <location>
        <begin position="37"/>
        <end position="64"/>
    </location>
</feature>
<keyword evidence="5" id="KW-0285">Flavoprotein</keyword>
<dbReference type="GeneID" id="64978960"/>
<dbReference type="EC" id="1.5.5.2" evidence="2 5"/>
<comment type="similarity">
    <text evidence="1 5">Belongs to the proline oxidase family.</text>
</comment>
<keyword evidence="4 5" id="KW-0642">Proline metabolism</keyword>
<dbReference type="InterPro" id="IPR015659">
    <property type="entry name" value="Proline_oxidase"/>
</dbReference>
<evidence type="ECO:0000313" key="9">
    <source>
        <dbReference type="Proteomes" id="UP000654913"/>
    </source>
</evidence>
<keyword evidence="5" id="KW-0274">FAD</keyword>
<evidence type="ECO:0000256" key="6">
    <source>
        <dbReference type="SAM" id="MobiDB-lite"/>
    </source>
</evidence>
<dbReference type="EMBL" id="AP024449">
    <property type="protein sequence ID" value="BCS28963.1"/>
    <property type="molecule type" value="Genomic_DNA"/>
</dbReference>
<dbReference type="SUPFAM" id="SSF51730">
    <property type="entry name" value="FAD-linked oxidoreductase"/>
    <property type="match status" value="1"/>
</dbReference>
<comment type="catalytic activity">
    <reaction evidence="5">
        <text>L-proline + a quinone = (S)-1-pyrroline-5-carboxylate + a quinol + H(+)</text>
        <dbReference type="Rhea" id="RHEA:23784"/>
        <dbReference type="ChEBI" id="CHEBI:15378"/>
        <dbReference type="ChEBI" id="CHEBI:17388"/>
        <dbReference type="ChEBI" id="CHEBI:24646"/>
        <dbReference type="ChEBI" id="CHEBI:60039"/>
        <dbReference type="ChEBI" id="CHEBI:132124"/>
        <dbReference type="EC" id="1.5.5.2"/>
    </reaction>
</comment>
<feature type="domain" description="Proline dehydrogenase" evidence="7">
    <location>
        <begin position="138"/>
        <end position="472"/>
    </location>
</feature>
<keyword evidence="3 5" id="KW-0560">Oxidoreductase</keyword>
<dbReference type="RefSeq" id="XP_041561149.1">
    <property type="nucleotide sequence ID" value="XM_041695416.1"/>
</dbReference>
<dbReference type="OrthoDB" id="5464at2759"/>
<dbReference type="GO" id="GO:0010133">
    <property type="term" value="P:L-proline catabolic process to L-glutamate"/>
    <property type="evidence" value="ECO:0007669"/>
    <property type="project" value="TreeGrafter"/>
</dbReference>
<evidence type="ECO:0000256" key="4">
    <source>
        <dbReference type="ARBA" id="ARBA00023062"/>
    </source>
</evidence>
<proteinExistence type="inferred from homology"/>
<dbReference type="KEGG" id="apuu:APUU_70533A"/>
<evidence type="ECO:0000256" key="1">
    <source>
        <dbReference type="ARBA" id="ARBA00005869"/>
    </source>
</evidence>
<dbReference type="InterPro" id="IPR002872">
    <property type="entry name" value="Proline_DH_dom"/>
</dbReference>
<dbReference type="PANTHER" id="PTHR13914:SF0">
    <property type="entry name" value="PROLINE DEHYDROGENASE 1, MITOCHONDRIAL"/>
    <property type="match status" value="1"/>
</dbReference>
<dbReference type="GO" id="GO:0071949">
    <property type="term" value="F:FAD binding"/>
    <property type="evidence" value="ECO:0007669"/>
    <property type="project" value="TreeGrafter"/>
</dbReference>
<dbReference type="AlphaFoldDB" id="A0A7R7XXW7"/>
<evidence type="ECO:0000256" key="5">
    <source>
        <dbReference type="RuleBase" id="RU364054"/>
    </source>
</evidence>
<dbReference type="Proteomes" id="UP000654913">
    <property type="component" value="Chromosome 7"/>
</dbReference>
<evidence type="ECO:0000313" key="8">
    <source>
        <dbReference type="EMBL" id="BCS28963.1"/>
    </source>
</evidence>